<dbReference type="PANTHER" id="PTHR45624">
    <property type="entry name" value="MITOCHONDRIAL BASIC AMINO ACIDS TRANSPORTER-RELATED"/>
    <property type="match status" value="1"/>
</dbReference>
<dbReference type="PANTHER" id="PTHR45624:SF57">
    <property type="entry name" value="MITOCHONDRIAL SUBSTRATE CARRIER FAMILY PROTEIN L"/>
    <property type="match status" value="1"/>
</dbReference>
<dbReference type="GO" id="GO:0031966">
    <property type="term" value="C:mitochondrial membrane"/>
    <property type="evidence" value="ECO:0007669"/>
    <property type="project" value="UniProtKB-SubCell"/>
</dbReference>
<feature type="region of interest" description="Disordered" evidence="10">
    <location>
        <begin position="352"/>
        <end position="377"/>
    </location>
</feature>
<dbReference type="InterPro" id="IPR023395">
    <property type="entry name" value="MCP_dom_sf"/>
</dbReference>
<feature type="compositionally biased region" description="Acidic residues" evidence="10">
    <location>
        <begin position="501"/>
        <end position="516"/>
    </location>
</feature>
<feature type="region of interest" description="Disordered" evidence="10">
    <location>
        <begin position="215"/>
        <end position="283"/>
    </location>
</feature>
<dbReference type="AlphaFoldDB" id="A0A2H3J1R5"/>
<feature type="repeat" description="Solcar" evidence="9">
    <location>
        <begin position="742"/>
        <end position="828"/>
    </location>
</feature>
<evidence type="ECO:0000256" key="1">
    <source>
        <dbReference type="ARBA" id="ARBA00004225"/>
    </source>
</evidence>
<dbReference type="InterPro" id="IPR018108">
    <property type="entry name" value="MCP_transmembrane"/>
</dbReference>
<dbReference type="SUPFAM" id="SSF103506">
    <property type="entry name" value="Mitochondrial carrier"/>
    <property type="match status" value="1"/>
</dbReference>
<feature type="region of interest" description="Disordered" evidence="10">
    <location>
        <begin position="1"/>
        <end position="23"/>
    </location>
</feature>
<dbReference type="Proteomes" id="UP000218811">
    <property type="component" value="Unassembled WGS sequence"/>
</dbReference>
<dbReference type="GO" id="GO:0000064">
    <property type="term" value="F:L-ornithine transmembrane transporter activity"/>
    <property type="evidence" value="ECO:0007669"/>
    <property type="project" value="TreeGrafter"/>
</dbReference>
<feature type="region of interest" description="Disordered" evidence="10">
    <location>
        <begin position="401"/>
        <end position="424"/>
    </location>
</feature>
<evidence type="ECO:0000256" key="3">
    <source>
        <dbReference type="ARBA" id="ARBA00022448"/>
    </source>
</evidence>
<evidence type="ECO:0000256" key="6">
    <source>
        <dbReference type="ARBA" id="ARBA00022989"/>
    </source>
</evidence>
<evidence type="ECO:0000256" key="5">
    <source>
        <dbReference type="ARBA" id="ARBA00022737"/>
    </source>
</evidence>
<feature type="repeat" description="Solcar" evidence="9">
    <location>
        <begin position="641"/>
        <end position="731"/>
    </location>
</feature>
<feature type="transmembrane region" description="Helical" evidence="11">
    <location>
        <begin position="702"/>
        <end position="724"/>
    </location>
</feature>
<keyword evidence="13" id="KW-1185">Reference proteome</keyword>
<feature type="region of interest" description="Disordered" evidence="10">
    <location>
        <begin position="490"/>
        <end position="559"/>
    </location>
</feature>
<evidence type="ECO:0000313" key="12">
    <source>
        <dbReference type="EMBL" id="PCH33733.1"/>
    </source>
</evidence>
<evidence type="ECO:0000256" key="7">
    <source>
        <dbReference type="ARBA" id="ARBA00023128"/>
    </source>
</evidence>
<feature type="compositionally biased region" description="Basic residues" evidence="10">
    <location>
        <begin position="216"/>
        <end position="227"/>
    </location>
</feature>
<feature type="transmembrane region" description="Helical" evidence="11">
    <location>
        <begin position="744"/>
        <end position="763"/>
    </location>
</feature>
<sequence length="836" mass="92333">MNVPQAGSSHEQSSSASDANMNPNLVGQQMLSAFAALAASMQQQSVAPATTIPSAQQSSVQTTGFPVPPQFGFPVPNQQLFNPFLSAVPGGLPAFMQLPAQQNTAMSQIPALSAQPTGSVKSLNTHVGSRVDDEEILINAIISGRNKGVTARQVLENLHGVNDHTAGSWKDYYLEHHYRLLDKIFDYCDLRASARNSAGSQQAASISMIKTEKINSKKGAKIKKNGPKKAGVSVKPEPRRRSSGNRNSKSYAPPVSALNAETFEIPSPPSRSPTPPSEIVPVDSHRNRFTMADDNYMIKTIQWQLRQDPATTTPSLAKRLAEKAPHHPLASWTSRMYRYRDLVGRLYTVGGGHSVNDAASTPCGSTAHDDDDESYKDSNVAANEDEHGEGAQDVLHYAESNSSMESIGAGPDTDEDIDNMGESGGPYTDADVRVLARHVAATPDWDPNGSTRRNFEPFHWQHAHRTWKAWAEFYRKKRPAIDKLARKFRRRNERQQVEQEQLQDEEGSEEEHEEQEANALLEQGRPDERVIPESSHMKRGLPEDAEDPTAEQVKRQREDEFDTIKTRLQCSPPGTYRNAIDCLLRTVRNESIFALYKGATPPAVGWAAIDSVLLGSLHNYRLFLIRHNMTEPVPGSDARRLTLAGHGVAGLFAGLTSAFLATPMELLKVKLQMQLQRSVADRQFRGPIDCARQTVQSQGITALWTGFTGSLAFRSNFLWMFLSFEALMRGFSQLKGTPYEISTPLANFMSGGLGSFAFWLMAIPADNVKNRMMTAPLDTARPSFIGTVRNIYARDGPRGFYRGLGPCFVRAFPVNASALWVYEGLMRILGAEKTRH</sequence>
<name>A0A2H3J1R5_WOLCO</name>
<keyword evidence="7" id="KW-0496">Mitochondrion</keyword>
<keyword evidence="8 9" id="KW-0472">Membrane</keyword>
<protein>
    <submittedName>
        <fullName evidence="12">Mitochondrial carrier</fullName>
    </submittedName>
</protein>
<proteinExistence type="inferred from homology"/>
<dbReference type="PROSITE" id="PS50920">
    <property type="entry name" value="SOLCAR"/>
    <property type="match status" value="3"/>
</dbReference>
<evidence type="ECO:0000256" key="8">
    <source>
        <dbReference type="ARBA" id="ARBA00023136"/>
    </source>
</evidence>
<dbReference type="STRING" id="742152.A0A2H3J1R5"/>
<reference evidence="12 13" key="1">
    <citation type="journal article" date="2012" name="Science">
        <title>The Paleozoic origin of enzymatic lignin decomposition reconstructed from 31 fungal genomes.</title>
        <authorList>
            <person name="Floudas D."/>
            <person name="Binder M."/>
            <person name="Riley R."/>
            <person name="Barry K."/>
            <person name="Blanchette R.A."/>
            <person name="Henrissat B."/>
            <person name="Martinez A.T."/>
            <person name="Otillar R."/>
            <person name="Spatafora J.W."/>
            <person name="Yadav J.S."/>
            <person name="Aerts A."/>
            <person name="Benoit I."/>
            <person name="Boyd A."/>
            <person name="Carlson A."/>
            <person name="Copeland A."/>
            <person name="Coutinho P.M."/>
            <person name="de Vries R.P."/>
            <person name="Ferreira P."/>
            <person name="Findley K."/>
            <person name="Foster B."/>
            <person name="Gaskell J."/>
            <person name="Glotzer D."/>
            <person name="Gorecki P."/>
            <person name="Heitman J."/>
            <person name="Hesse C."/>
            <person name="Hori C."/>
            <person name="Igarashi K."/>
            <person name="Jurgens J.A."/>
            <person name="Kallen N."/>
            <person name="Kersten P."/>
            <person name="Kohler A."/>
            <person name="Kuees U."/>
            <person name="Kumar T.K.A."/>
            <person name="Kuo A."/>
            <person name="LaButti K."/>
            <person name="Larrondo L.F."/>
            <person name="Lindquist E."/>
            <person name="Ling A."/>
            <person name="Lombard V."/>
            <person name="Lucas S."/>
            <person name="Lundell T."/>
            <person name="Martin R."/>
            <person name="McLaughlin D.J."/>
            <person name="Morgenstern I."/>
            <person name="Morin E."/>
            <person name="Murat C."/>
            <person name="Nagy L.G."/>
            <person name="Nolan M."/>
            <person name="Ohm R.A."/>
            <person name="Patyshakuliyeva A."/>
            <person name="Rokas A."/>
            <person name="Ruiz-Duenas F.J."/>
            <person name="Sabat G."/>
            <person name="Salamov A."/>
            <person name="Samejima M."/>
            <person name="Schmutz J."/>
            <person name="Slot J.C."/>
            <person name="St John F."/>
            <person name="Stenlid J."/>
            <person name="Sun H."/>
            <person name="Sun S."/>
            <person name="Syed K."/>
            <person name="Tsang A."/>
            <person name="Wiebenga A."/>
            <person name="Young D."/>
            <person name="Pisabarro A."/>
            <person name="Eastwood D.C."/>
            <person name="Martin F."/>
            <person name="Cullen D."/>
            <person name="Grigoriev I.V."/>
            <person name="Hibbett D.S."/>
        </authorList>
    </citation>
    <scope>NUCLEOTIDE SEQUENCE [LARGE SCALE GENOMIC DNA]</scope>
    <source>
        <strain evidence="12 13">MD-104</strain>
    </source>
</reference>
<evidence type="ECO:0000256" key="10">
    <source>
        <dbReference type="SAM" id="MobiDB-lite"/>
    </source>
</evidence>
<evidence type="ECO:0000256" key="11">
    <source>
        <dbReference type="SAM" id="Phobius"/>
    </source>
</evidence>
<keyword evidence="6 11" id="KW-1133">Transmembrane helix</keyword>
<dbReference type="OMA" id="HEEQEAN"/>
<keyword evidence="4 9" id="KW-0812">Transmembrane</keyword>
<keyword evidence="3" id="KW-0813">Transport</keyword>
<gene>
    <name evidence="12" type="ORF">WOLCODRAFT_160305</name>
</gene>
<evidence type="ECO:0000256" key="9">
    <source>
        <dbReference type="PROSITE-ProRule" id="PRU00282"/>
    </source>
</evidence>
<dbReference type="Gene3D" id="1.50.40.10">
    <property type="entry name" value="Mitochondrial carrier domain"/>
    <property type="match status" value="1"/>
</dbReference>
<feature type="compositionally biased region" description="Pro residues" evidence="10">
    <location>
        <begin position="266"/>
        <end position="278"/>
    </location>
</feature>
<dbReference type="EMBL" id="KB467831">
    <property type="protein sequence ID" value="PCH33733.1"/>
    <property type="molecule type" value="Genomic_DNA"/>
</dbReference>
<dbReference type="OrthoDB" id="193856at2759"/>
<feature type="compositionally biased region" description="Low complexity" evidence="10">
    <location>
        <begin position="8"/>
        <end position="17"/>
    </location>
</feature>
<feature type="repeat" description="Solcar" evidence="9">
    <location>
        <begin position="538"/>
        <end position="623"/>
    </location>
</feature>
<feature type="transmembrane region" description="Helical" evidence="11">
    <location>
        <begin position="643"/>
        <end position="667"/>
    </location>
</feature>
<dbReference type="Pfam" id="PF00153">
    <property type="entry name" value="Mito_carr"/>
    <property type="match status" value="3"/>
</dbReference>
<dbReference type="CDD" id="cd11655">
    <property type="entry name" value="rap1_myb-like"/>
    <property type="match status" value="1"/>
</dbReference>
<keyword evidence="5" id="KW-0677">Repeat</keyword>
<evidence type="ECO:0000313" key="13">
    <source>
        <dbReference type="Proteomes" id="UP000218811"/>
    </source>
</evidence>
<evidence type="ECO:0000256" key="2">
    <source>
        <dbReference type="ARBA" id="ARBA00006375"/>
    </source>
</evidence>
<dbReference type="GO" id="GO:1990575">
    <property type="term" value="P:mitochondrial L-ornithine transmembrane transport"/>
    <property type="evidence" value="ECO:0007669"/>
    <property type="project" value="TreeGrafter"/>
</dbReference>
<dbReference type="InterPro" id="IPR050567">
    <property type="entry name" value="Mitochondrial_Carrier"/>
</dbReference>
<comment type="subcellular location">
    <subcellularLocation>
        <location evidence="1">Mitochondrion membrane</location>
        <topology evidence="1">Multi-pass membrane protein</topology>
    </subcellularLocation>
</comment>
<comment type="similarity">
    <text evidence="2">Belongs to the mitochondrial carrier (TC 2.A.29) family.</text>
</comment>
<evidence type="ECO:0000256" key="4">
    <source>
        <dbReference type="ARBA" id="ARBA00022692"/>
    </source>
</evidence>
<organism evidence="12 13">
    <name type="scientific">Wolfiporia cocos (strain MD-104)</name>
    <name type="common">Brown rot fungus</name>
    <dbReference type="NCBI Taxonomy" id="742152"/>
    <lineage>
        <taxon>Eukaryota</taxon>
        <taxon>Fungi</taxon>
        <taxon>Dikarya</taxon>
        <taxon>Basidiomycota</taxon>
        <taxon>Agaricomycotina</taxon>
        <taxon>Agaricomycetes</taxon>
        <taxon>Polyporales</taxon>
        <taxon>Phaeolaceae</taxon>
        <taxon>Wolfiporia</taxon>
    </lineage>
</organism>
<accession>A0A2H3J1R5</accession>